<evidence type="ECO:0000256" key="2">
    <source>
        <dbReference type="SAM" id="Phobius"/>
    </source>
</evidence>
<feature type="transmembrane region" description="Helical" evidence="2">
    <location>
        <begin position="71"/>
        <end position="92"/>
    </location>
</feature>
<evidence type="ECO:0000256" key="1">
    <source>
        <dbReference type="SAM" id="MobiDB-lite"/>
    </source>
</evidence>
<dbReference type="OMA" id="PAIVTIM"/>
<evidence type="ECO:0000313" key="3">
    <source>
        <dbReference type="EMBL" id="ONM30543.1"/>
    </source>
</evidence>
<reference evidence="3" key="1">
    <citation type="submission" date="2015-12" db="EMBL/GenBank/DDBJ databases">
        <title>Update maize B73 reference genome by single molecule sequencing technologies.</title>
        <authorList>
            <consortium name="Maize Genome Sequencing Project"/>
            <person name="Ware D."/>
        </authorList>
    </citation>
    <scope>NUCLEOTIDE SEQUENCE [LARGE SCALE GENOMIC DNA]</scope>
    <source>
        <tissue evidence="3">Seedling</tissue>
    </source>
</reference>
<name>A0A1D6MN35_MAIZE</name>
<keyword evidence="2" id="KW-0472">Membrane</keyword>
<sequence>MVAWSNGVDLQRLQNSIDHANLSHIKRRLRLGARQSSRRREGGRVTSPYTGPLLLILARFITMVMKKLLSSLPAMVAIMLAIAMLFCSVVVVHSSEVKQANDATRAHLEGSHQGVPPPAPQGGRVHAYGDVPPPPQLSSLSNSTRTGRTDRLGGDINSYVTDRHV</sequence>
<dbReference type="KEGG" id="zma:103649885"/>
<gene>
    <name evidence="3" type="ORF">ZEAMMB73_Zm00001d040100</name>
</gene>
<feature type="transmembrane region" description="Helical" evidence="2">
    <location>
        <begin position="45"/>
        <end position="65"/>
    </location>
</feature>
<dbReference type="AlphaFoldDB" id="A0A1D6MN35"/>
<organism evidence="3">
    <name type="scientific">Zea mays</name>
    <name type="common">Maize</name>
    <dbReference type="NCBI Taxonomy" id="4577"/>
    <lineage>
        <taxon>Eukaryota</taxon>
        <taxon>Viridiplantae</taxon>
        <taxon>Streptophyta</taxon>
        <taxon>Embryophyta</taxon>
        <taxon>Tracheophyta</taxon>
        <taxon>Spermatophyta</taxon>
        <taxon>Magnoliopsida</taxon>
        <taxon>Liliopsida</taxon>
        <taxon>Poales</taxon>
        <taxon>Poaceae</taxon>
        <taxon>PACMAD clade</taxon>
        <taxon>Panicoideae</taxon>
        <taxon>Andropogonodae</taxon>
        <taxon>Andropogoneae</taxon>
        <taxon>Tripsacinae</taxon>
        <taxon>Zea</taxon>
    </lineage>
</organism>
<keyword evidence="2" id="KW-1133">Transmembrane helix</keyword>
<dbReference type="InParanoid" id="A0A1D6MN35"/>
<keyword evidence="2" id="KW-0812">Transmembrane</keyword>
<proteinExistence type="predicted"/>
<dbReference type="EMBL" id="CM007649">
    <property type="protein sequence ID" value="ONM30543.1"/>
    <property type="molecule type" value="Genomic_DNA"/>
</dbReference>
<accession>A0A1D6MN35</accession>
<protein>
    <submittedName>
        <fullName evidence="3">Uncharacterized protein</fullName>
    </submittedName>
</protein>
<dbReference type="PaxDb" id="4577-GRMZM2G177991_P01"/>
<feature type="region of interest" description="Disordered" evidence="1">
    <location>
        <begin position="105"/>
        <end position="165"/>
    </location>
</feature>